<dbReference type="Gene3D" id="3.40.630.190">
    <property type="entry name" value="LCP protein"/>
    <property type="match status" value="1"/>
</dbReference>
<evidence type="ECO:0000313" key="5">
    <source>
        <dbReference type="EMBL" id="ALX04098.1"/>
    </source>
</evidence>
<evidence type="ECO:0000313" key="6">
    <source>
        <dbReference type="Proteomes" id="UP000067689"/>
    </source>
</evidence>
<accession>A0A0U4D7C2</accession>
<keyword evidence="3" id="KW-1133">Transmembrane helix</keyword>
<organism evidence="5 6">
    <name type="scientific">Aeromicrobium erythreum</name>
    <dbReference type="NCBI Taxonomy" id="2041"/>
    <lineage>
        <taxon>Bacteria</taxon>
        <taxon>Bacillati</taxon>
        <taxon>Actinomycetota</taxon>
        <taxon>Actinomycetes</taxon>
        <taxon>Propionibacteriales</taxon>
        <taxon>Nocardioidaceae</taxon>
        <taxon>Aeromicrobium</taxon>
    </lineage>
</organism>
<feature type="region of interest" description="Disordered" evidence="2">
    <location>
        <begin position="464"/>
        <end position="499"/>
    </location>
</feature>
<evidence type="ECO:0000259" key="4">
    <source>
        <dbReference type="Pfam" id="PF03816"/>
    </source>
</evidence>
<dbReference type="EMBL" id="CP011502">
    <property type="protein sequence ID" value="ALX04098.1"/>
    <property type="molecule type" value="Genomic_DNA"/>
</dbReference>
<feature type="transmembrane region" description="Helical" evidence="3">
    <location>
        <begin position="125"/>
        <end position="148"/>
    </location>
</feature>
<dbReference type="Pfam" id="PF03816">
    <property type="entry name" value="LytR_cpsA_psr"/>
    <property type="match status" value="1"/>
</dbReference>
<dbReference type="STRING" id="2041.AERYTH_04985"/>
<evidence type="ECO:0000256" key="2">
    <source>
        <dbReference type="SAM" id="MobiDB-lite"/>
    </source>
</evidence>
<dbReference type="PANTHER" id="PTHR33392:SF6">
    <property type="entry name" value="POLYISOPRENYL-TEICHOIC ACID--PEPTIDOGLYCAN TEICHOIC ACID TRANSFERASE TAGU"/>
    <property type="match status" value="1"/>
</dbReference>
<dbReference type="KEGG" id="aer:AERYTH_04985"/>
<reference evidence="5 6" key="1">
    <citation type="journal article" date="1991" name="Int. J. Syst. Bacteriol.">
        <title>Description of the erythromycin-producing bacterium Arthrobacter sp. strain NRRL B-3381 as Aeromicrobium erythreum gen. nov., sp. nov.</title>
        <authorList>
            <person name="Miller E.S."/>
            <person name="Woese C.R."/>
            <person name="Brenner S."/>
        </authorList>
    </citation>
    <scope>NUCLEOTIDE SEQUENCE [LARGE SCALE GENOMIC DNA]</scope>
    <source>
        <strain evidence="5 6">AR18</strain>
    </source>
</reference>
<feature type="transmembrane region" description="Helical" evidence="3">
    <location>
        <begin position="52"/>
        <end position="73"/>
    </location>
</feature>
<dbReference type="Proteomes" id="UP000067689">
    <property type="component" value="Chromosome"/>
</dbReference>
<evidence type="ECO:0000256" key="3">
    <source>
        <dbReference type="SAM" id="Phobius"/>
    </source>
</evidence>
<dbReference type="NCBIfam" id="TIGR00350">
    <property type="entry name" value="lytR_cpsA_psr"/>
    <property type="match status" value="1"/>
</dbReference>
<comment type="similarity">
    <text evidence="1">Belongs to the LytR/CpsA/Psr (LCP) family.</text>
</comment>
<protein>
    <submittedName>
        <fullName evidence="5">Transcriptional regulator</fullName>
    </submittedName>
</protein>
<keyword evidence="3" id="KW-0472">Membrane</keyword>
<dbReference type="AlphaFoldDB" id="A0A0U4D7C2"/>
<dbReference type="PATRIC" id="fig|2041.4.peg.1033"/>
<sequence>MHDDRPTSSRTSTTRTASERIQLRRALTLTLMTLVVPGSAQVAAGNKRLGRVALRVWIACLVAGAVLLLLALFARTSLMGLMTDARLLTLLRFLLLAGAVFWAVLIVDAWRLGQPLRLARRHRPWVAGLNGALCLVTAGALVFAAHLVSVSTGVIDTVFAATTTSKPADGRYNVLLMGSDSGADRTGMRPDSLNVASIDAKTGRTVIIGLPRNLEDVPFPSDSFMKKEFPKTFDCEGCYLNAVNTWAEDHAQELGVKKVGERTPGIQATIDAVEEITGLRLNYYALVNMAGFAKLVDAVGGVTVDVQERTPMFGHDDAWKQQYVEAGRRKLNGEQALWYARSRVLNNDFSRMGRQKCVMTAMLRELSPRKVLMNVEKIADSSKTLLDTDIPARDLNVFMELALKAKSQPVSSVSLVPPVIYTGNPDYDKVRTLISRAIATSEGHGGRPATDGILAASLTTLTPQAPAASSTATSAGTGTGAPAKDPTRANQTDDVDATC</sequence>
<dbReference type="RefSeq" id="WP_067855439.1">
    <property type="nucleotide sequence ID" value="NZ_CP011502.1"/>
</dbReference>
<feature type="domain" description="Cell envelope-related transcriptional attenuator" evidence="4">
    <location>
        <begin position="247"/>
        <end position="366"/>
    </location>
</feature>
<feature type="compositionally biased region" description="Low complexity" evidence="2">
    <location>
        <begin position="464"/>
        <end position="483"/>
    </location>
</feature>
<keyword evidence="3" id="KW-0812">Transmembrane</keyword>
<gene>
    <name evidence="5" type="ORF">AERYTH_04985</name>
</gene>
<dbReference type="OrthoDB" id="3573673at2"/>
<dbReference type="PANTHER" id="PTHR33392">
    <property type="entry name" value="POLYISOPRENYL-TEICHOIC ACID--PEPTIDOGLYCAN TEICHOIC ACID TRANSFERASE TAGU"/>
    <property type="match status" value="1"/>
</dbReference>
<proteinExistence type="inferred from homology"/>
<dbReference type="InterPro" id="IPR050922">
    <property type="entry name" value="LytR/CpsA/Psr_CW_biosynth"/>
</dbReference>
<evidence type="ECO:0000256" key="1">
    <source>
        <dbReference type="ARBA" id="ARBA00006068"/>
    </source>
</evidence>
<feature type="transmembrane region" description="Helical" evidence="3">
    <location>
        <begin position="93"/>
        <end position="113"/>
    </location>
</feature>
<dbReference type="InterPro" id="IPR004474">
    <property type="entry name" value="LytR_CpsA_psr"/>
</dbReference>
<keyword evidence="6" id="KW-1185">Reference proteome</keyword>
<name>A0A0U4D7C2_9ACTN</name>